<feature type="non-terminal residue" evidence="4">
    <location>
        <position position="749"/>
    </location>
</feature>
<keyword evidence="2" id="KW-0560">Oxidoreductase</keyword>
<reference evidence="4 5" key="1">
    <citation type="submission" date="2020-04" db="EMBL/GenBank/DDBJ databases">
        <authorList>
            <person name="Klaysubun C."/>
            <person name="Duangmal K."/>
            <person name="Lipun K."/>
        </authorList>
    </citation>
    <scope>NUCLEOTIDE SEQUENCE [LARGE SCALE GENOMIC DNA]</scope>
    <source>
        <strain evidence="4 5">K10HN5</strain>
    </source>
</reference>
<dbReference type="InterPro" id="IPR016208">
    <property type="entry name" value="Ald_Oxase/xanthine_DH-like"/>
</dbReference>
<dbReference type="SUPFAM" id="SSF56003">
    <property type="entry name" value="Molybdenum cofactor-binding domain"/>
    <property type="match status" value="1"/>
</dbReference>
<dbReference type="InterPro" id="IPR000674">
    <property type="entry name" value="Ald_Oxase/Xan_DH_a/b"/>
</dbReference>
<evidence type="ECO:0000256" key="1">
    <source>
        <dbReference type="ARBA" id="ARBA00022505"/>
    </source>
</evidence>
<dbReference type="InterPro" id="IPR037165">
    <property type="entry name" value="AldOxase/xan_DH_Mopterin-bd_sf"/>
</dbReference>
<evidence type="ECO:0000256" key="2">
    <source>
        <dbReference type="ARBA" id="ARBA00023002"/>
    </source>
</evidence>
<dbReference type="Proteomes" id="UP000820669">
    <property type="component" value="Unassembled WGS sequence"/>
</dbReference>
<keyword evidence="1" id="KW-0500">Molybdenum</keyword>
<accession>A0ABX1SJ67</accession>
<dbReference type="Pfam" id="PF20256">
    <property type="entry name" value="MoCoBD_2"/>
    <property type="match status" value="1"/>
</dbReference>
<gene>
    <name evidence="4" type="ORF">HF526_30700</name>
</gene>
<evidence type="ECO:0000259" key="3">
    <source>
        <dbReference type="SMART" id="SM01008"/>
    </source>
</evidence>
<organism evidence="4 5">
    <name type="scientific">Pseudonocardia acidicola</name>
    <dbReference type="NCBI Taxonomy" id="2724939"/>
    <lineage>
        <taxon>Bacteria</taxon>
        <taxon>Bacillati</taxon>
        <taxon>Actinomycetota</taxon>
        <taxon>Actinomycetes</taxon>
        <taxon>Pseudonocardiales</taxon>
        <taxon>Pseudonocardiaceae</taxon>
        <taxon>Pseudonocardia</taxon>
    </lineage>
</organism>
<dbReference type="InterPro" id="IPR008274">
    <property type="entry name" value="AldOxase/xan_DH_MoCoBD1"/>
</dbReference>
<proteinExistence type="predicted"/>
<dbReference type="RefSeq" id="WP_169385148.1">
    <property type="nucleotide sequence ID" value="NZ_JAAXLA010000093.1"/>
</dbReference>
<dbReference type="Gene3D" id="3.90.1170.50">
    <property type="entry name" value="Aldehyde oxidase/xanthine dehydrogenase, a/b hammerhead"/>
    <property type="match status" value="1"/>
</dbReference>
<name>A0ABX1SJ67_9PSEU</name>
<dbReference type="PANTHER" id="PTHR11908:SF132">
    <property type="entry name" value="ALDEHYDE OXIDASE 1-RELATED"/>
    <property type="match status" value="1"/>
</dbReference>
<dbReference type="SMART" id="SM01008">
    <property type="entry name" value="Ald_Xan_dh_C"/>
    <property type="match status" value="1"/>
</dbReference>
<evidence type="ECO:0000313" key="4">
    <source>
        <dbReference type="EMBL" id="NMI01636.1"/>
    </source>
</evidence>
<dbReference type="Pfam" id="PF01315">
    <property type="entry name" value="Ald_Xan_dh_C"/>
    <property type="match status" value="1"/>
</dbReference>
<evidence type="ECO:0000313" key="5">
    <source>
        <dbReference type="Proteomes" id="UP000820669"/>
    </source>
</evidence>
<dbReference type="Pfam" id="PF02738">
    <property type="entry name" value="MoCoBD_1"/>
    <property type="match status" value="1"/>
</dbReference>
<dbReference type="PANTHER" id="PTHR11908">
    <property type="entry name" value="XANTHINE DEHYDROGENASE"/>
    <property type="match status" value="1"/>
</dbReference>
<dbReference type="SUPFAM" id="SSF54665">
    <property type="entry name" value="CO dehydrogenase molybdoprotein N-domain-like"/>
    <property type="match status" value="1"/>
</dbReference>
<dbReference type="InterPro" id="IPR046867">
    <property type="entry name" value="AldOxase/xan_DH_MoCoBD2"/>
</dbReference>
<dbReference type="Gene3D" id="3.30.365.10">
    <property type="entry name" value="Aldehyde oxidase/xanthine dehydrogenase, molybdopterin binding domain"/>
    <property type="match status" value="4"/>
</dbReference>
<feature type="domain" description="Aldehyde oxidase/xanthine dehydrogenase a/b hammerhead" evidence="3">
    <location>
        <begin position="30"/>
        <end position="146"/>
    </location>
</feature>
<keyword evidence="5" id="KW-1185">Reference proteome</keyword>
<dbReference type="InterPro" id="IPR036856">
    <property type="entry name" value="Ald_Oxase/Xan_DH_a/b_sf"/>
</dbReference>
<sequence>MTEQALVEPAPAGEIIGSRIPKHDGAQYVTGRVTYVDDVTLPGMTHVALVRSSLPHARVLGVSTVAAATLPGVVAVVTAADLLGIAGPVPHTSDPAAVGGRHVEIPVLAGDRVGYVGQPIAAVVAETVADARAAAAAVVVDYDPLPFALDIDEALADSAPRLIPGGEGNVLVSGGFSDGDLEAAERAADHVLTGEVRLHRAGAAPLETRGYVADWDDREQRLTVYATVQNPHPFRGAMATALGLPEHRIRVIAPHLGGSFGHKTHGYPEEVLVCALARKLRRPVKWIEDRAESLLIGGREMRGRFRVSCTADGRVLGLGAEIDANLGAPAGAPGWPMTLMAALTLPGGYDVPNCAVGWRAVVTNKAPWNGTRGYGKEVACLLTEHAMDLVAETTGIDPGQVRRRNWVRPEDFPRATPSGVNLDSGNYPGLLDLLDAHVDLAALRAEQQRARERGALVGLGLAFEVVPELVDLPGTLLSAQDTATVSMDPAGHVSVLTGVTSPGGGNDTGIAQIVAAELGVPISAVSVIQGDTDRCPYGFGNVSSRSTVSGGGAAALAARDVAAKLRAVAAAMLHAGADEIVLRDGLARPAGRADASVPITEVAHAVYTLGLILAAGIEPSLEATRSYRPGNIRHTPDARGNIQPYATYSNALHLSHVEVDAETGVITLHRHVTVHDCGTVINPMLVEGQVHGAVVMGLGCALGEQAGYAADGTPVGTGFKTYLLPRSTDVCELEVLHQQTPTPFTLHGG</sequence>
<comment type="caution">
    <text evidence="4">The sequence shown here is derived from an EMBL/GenBank/DDBJ whole genome shotgun (WGS) entry which is preliminary data.</text>
</comment>
<dbReference type="EMBL" id="JAAXLA010000093">
    <property type="protein sequence ID" value="NMI01636.1"/>
    <property type="molecule type" value="Genomic_DNA"/>
</dbReference>
<protein>
    <submittedName>
        <fullName evidence="4">Xanthine dehydrogenase family protein</fullName>
    </submittedName>
</protein>